<keyword evidence="4 7" id="KW-0378">Hydrolase</keyword>
<evidence type="ECO:0000256" key="7">
    <source>
        <dbReference type="PROSITE-ProRule" id="PRU01240"/>
    </source>
</evidence>
<evidence type="ECO:0000256" key="5">
    <source>
        <dbReference type="ARBA" id="ARBA00022825"/>
    </source>
</evidence>
<gene>
    <name evidence="12" type="ORF">HPP92_026779</name>
</gene>
<evidence type="ECO:0000313" key="13">
    <source>
        <dbReference type="Proteomes" id="UP000639772"/>
    </source>
</evidence>
<dbReference type="Gene3D" id="3.40.50.200">
    <property type="entry name" value="Peptidase S8/S53 domain"/>
    <property type="match status" value="1"/>
</dbReference>
<comment type="caution">
    <text evidence="12">The sequence shown here is derived from an EMBL/GenBank/DDBJ whole genome shotgun (WGS) entry which is preliminary data.</text>
</comment>
<dbReference type="OrthoDB" id="206201at2759"/>
<evidence type="ECO:0000256" key="6">
    <source>
        <dbReference type="PIRSR" id="PIRSR615500-1"/>
    </source>
</evidence>
<feature type="signal peptide" evidence="8">
    <location>
        <begin position="1"/>
        <end position="25"/>
    </location>
</feature>
<dbReference type="InterPro" id="IPR037045">
    <property type="entry name" value="S8pro/Inhibitor_I9_sf"/>
</dbReference>
<dbReference type="PROSITE" id="PS00138">
    <property type="entry name" value="SUBTILASE_SER"/>
    <property type="match status" value="1"/>
</dbReference>
<dbReference type="CDD" id="cd02120">
    <property type="entry name" value="PA_subtilisin_like"/>
    <property type="match status" value="1"/>
</dbReference>
<evidence type="ECO:0008006" key="14">
    <source>
        <dbReference type="Google" id="ProtNLM"/>
    </source>
</evidence>
<evidence type="ECO:0000256" key="1">
    <source>
        <dbReference type="ARBA" id="ARBA00011073"/>
    </source>
</evidence>
<dbReference type="InterPro" id="IPR034197">
    <property type="entry name" value="Peptidases_S8_3"/>
</dbReference>
<evidence type="ECO:0000259" key="9">
    <source>
        <dbReference type="Pfam" id="PF00082"/>
    </source>
</evidence>
<keyword evidence="2 7" id="KW-0645">Protease</keyword>
<dbReference type="Proteomes" id="UP000639772">
    <property type="component" value="Unassembled WGS sequence"/>
</dbReference>
<dbReference type="AlphaFoldDB" id="A0A835U6G9"/>
<evidence type="ECO:0000256" key="2">
    <source>
        <dbReference type="ARBA" id="ARBA00022670"/>
    </source>
</evidence>
<dbReference type="InterPro" id="IPR000209">
    <property type="entry name" value="Peptidase_S8/S53_dom"/>
</dbReference>
<dbReference type="InterPro" id="IPR023828">
    <property type="entry name" value="Peptidase_S8_Ser-AS"/>
</dbReference>
<dbReference type="CDD" id="cd04852">
    <property type="entry name" value="Peptidases_S8_3"/>
    <property type="match status" value="1"/>
</dbReference>
<dbReference type="PRINTS" id="PR00723">
    <property type="entry name" value="SUBTILISIN"/>
</dbReference>
<dbReference type="GO" id="GO:0006508">
    <property type="term" value="P:proteolysis"/>
    <property type="evidence" value="ECO:0007669"/>
    <property type="project" value="UniProtKB-KW"/>
</dbReference>
<feature type="active site" description="Charge relay system" evidence="6 7">
    <location>
        <position position="138"/>
    </location>
</feature>
<comment type="similarity">
    <text evidence="1 7">Belongs to the peptidase S8 family.</text>
</comment>
<dbReference type="InterPro" id="IPR041469">
    <property type="entry name" value="Subtilisin-like_FN3"/>
</dbReference>
<feature type="domain" description="Peptidase S8/S53" evidence="9">
    <location>
        <begin position="130"/>
        <end position="573"/>
    </location>
</feature>
<feature type="domain" description="Subtilisin-like protease fibronectin type-III" evidence="11">
    <location>
        <begin position="629"/>
        <end position="724"/>
    </location>
</feature>
<feature type="active site" description="Charge relay system" evidence="6 7">
    <location>
        <position position="522"/>
    </location>
</feature>
<dbReference type="Pfam" id="PF05922">
    <property type="entry name" value="Inhibitor_I9"/>
    <property type="match status" value="1"/>
</dbReference>
<dbReference type="SUPFAM" id="SSF52743">
    <property type="entry name" value="Subtilisin-like"/>
    <property type="match status" value="1"/>
</dbReference>
<dbReference type="GO" id="GO:0004252">
    <property type="term" value="F:serine-type endopeptidase activity"/>
    <property type="evidence" value="ECO:0007669"/>
    <property type="project" value="UniProtKB-UniRule"/>
</dbReference>
<dbReference type="InterPro" id="IPR015500">
    <property type="entry name" value="Peptidase_S8_subtilisin-rel"/>
</dbReference>
<evidence type="ECO:0000259" key="11">
    <source>
        <dbReference type="Pfam" id="PF17766"/>
    </source>
</evidence>
<reference evidence="12 13" key="1">
    <citation type="journal article" date="2020" name="Nat. Food">
        <title>A phased Vanilla planifolia genome enables genetic improvement of flavour and production.</title>
        <authorList>
            <person name="Hasing T."/>
            <person name="Tang H."/>
            <person name="Brym M."/>
            <person name="Khazi F."/>
            <person name="Huang T."/>
            <person name="Chambers A.H."/>
        </authorList>
    </citation>
    <scope>NUCLEOTIDE SEQUENCE [LARGE SCALE GENOMIC DNA]</scope>
    <source>
        <tissue evidence="12">Leaf</tissue>
    </source>
</reference>
<dbReference type="EMBL" id="JADCNM010000128">
    <property type="protein sequence ID" value="KAG0450368.1"/>
    <property type="molecule type" value="Genomic_DNA"/>
</dbReference>
<evidence type="ECO:0000256" key="4">
    <source>
        <dbReference type="ARBA" id="ARBA00022801"/>
    </source>
</evidence>
<accession>A0A835U6G9</accession>
<organism evidence="12 13">
    <name type="scientific">Vanilla planifolia</name>
    <name type="common">Vanilla</name>
    <dbReference type="NCBI Taxonomy" id="51239"/>
    <lineage>
        <taxon>Eukaryota</taxon>
        <taxon>Viridiplantae</taxon>
        <taxon>Streptophyta</taxon>
        <taxon>Embryophyta</taxon>
        <taxon>Tracheophyta</taxon>
        <taxon>Spermatophyta</taxon>
        <taxon>Magnoliopsida</taxon>
        <taxon>Liliopsida</taxon>
        <taxon>Asparagales</taxon>
        <taxon>Orchidaceae</taxon>
        <taxon>Vanilloideae</taxon>
        <taxon>Vanilleae</taxon>
        <taxon>Vanilla</taxon>
    </lineage>
</organism>
<sequence length="728" mass="77346">MALRFISLISCLLLFRASLMDVALSQKAYVVYLGDGLTDLDEGSVKSLHSSLLGQVVTSEIGAAAERLIHSYTKSFNGFAALLSEEEAEALSEMNEVVSVFPSERRELHTTRSWNFMGFPTTSYRSVFESDVVIGMLDTGIWPESDSFDDTGFAPPPARWRGACEANHNFTCNNKVIGARFYHLNGNISDDNIASPRDSDGHGTHTASTAAGRLVPNASLAGLAEGTARGGVPSARLAVYKVCWDGEGCSDIDLLAAFDDAIADGVDVISLSIGSPISRPYFSDAIAIGSFHATKQGILVSSSAGNNGPSRSTVANFAPWMLTVAASTIDRKFVSFVELGDGHVFQGMAINTDGADGKLYPLIYGANAPNKSSPGSASRFCSSGSLDGQRSKGKVIFCDSLSTGSGPLRAGAVAAIMETDDSNDVAYEFDLPVSVLSANDSAIVRRYINSTSHPTARVFKSKGLFDGEAPYVVSFSSRGPNPITPNILKPDLTAPGVDILAAWSPISVDKSSVTYNIISGTSMACPHVSGLAAYVKSFHPKWSPAAIKSALITTAFTMSTTKNADAEFAYGAGHVNPLSAINPGLVYDVETSDYVKFLCGQGYTAGELRKVTGDSSQCTEKNNGTVLHLNYPTFALSVPRGKQFSVTYHRTVTNVGVAKSTYAVNMTTPLGVEISVDPAVLSFEEVLEKKSFVVKVWGKMKNDSVSAALVWTDGIHKVRSPIVVYPSD</sequence>
<dbReference type="Pfam" id="PF17766">
    <property type="entry name" value="fn3_6"/>
    <property type="match status" value="1"/>
</dbReference>
<name>A0A835U6G9_VANPL</name>
<dbReference type="PROSITE" id="PS51892">
    <property type="entry name" value="SUBTILASE"/>
    <property type="match status" value="1"/>
</dbReference>
<dbReference type="Gene3D" id="3.50.30.30">
    <property type="match status" value="1"/>
</dbReference>
<protein>
    <recommendedName>
        <fullName evidence="14">Cucumisin</fullName>
    </recommendedName>
</protein>
<dbReference type="Pfam" id="PF00082">
    <property type="entry name" value="Peptidase_S8"/>
    <property type="match status" value="1"/>
</dbReference>
<feature type="chain" id="PRO_5032569399" description="Cucumisin" evidence="8">
    <location>
        <begin position="26"/>
        <end position="728"/>
    </location>
</feature>
<dbReference type="PANTHER" id="PTHR10795">
    <property type="entry name" value="PROPROTEIN CONVERTASE SUBTILISIN/KEXIN"/>
    <property type="match status" value="1"/>
</dbReference>
<evidence type="ECO:0000256" key="3">
    <source>
        <dbReference type="ARBA" id="ARBA00022729"/>
    </source>
</evidence>
<evidence type="ECO:0000256" key="8">
    <source>
        <dbReference type="SAM" id="SignalP"/>
    </source>
</evidence>
<keyword evidence="5 7" id="KW-0720">Serine protease</keyword>
<dbReference type="InterPro" id="IPR036852">
    <property type="entry name" value="Peptidase_S8/S53_dom_sf"/>
</dbReference>
<feature type="active site" description="Charge relay system" evidence="6 7">
    <location>
        <position position="202"/>
    </location>
</feature>
<dbReference type="FunFam" id="3.40.50.200:FF:000006">
    <property type="entry name" value="Subtilisin-like protease SBT1.5"/>
    <property type="match status" value="1"/>
</dbReference>
<dbReference type="FunFam" id="3.30.70.80:FF:000002">
    <property type="entry name" value="Subtilisin-like protease SBT5.3"/>
    <property type="match status" value="1"/>
</dbReference>
<dbReference type="InterPro" id="IPR045051">
    <property type="entry name" value="SBT"/>
</dbReference>
<feature type="domain" description="Inhibitor I9" evidence="10">
    <location>
        <begin position="29"/>
        <end position="109"/>
    </location>
</feature>
<proteinExistence type="inferred from homology"/>
<evidence type="ECO:0000313" key="12">
    <source>
        <dbReference type="EMBL" id="KAG0450368.1"/>
    </source>
</evidence>
<dbReference type="Gene3D" id="2.60.40.2310">
    <property type="match status" value="1"/>
</dbReference>
<evidence type="ECO:0000259" key="10">
    <source>
        <dbReference type="Pfam" id="PF05922"/>
    </source>
</evidence>
<keyword evidence="3 8" id="KW-0732">Signal</keyword>
<dbReference type="Gene3D" id="3.30.70.80">
    <property type="entry name" value="Peptidase S8 propeptide/proteinase inhibitor I9"/>
    <property type="match status" value="1"/>
</dbReference>
<dbReference type="InterPro" id="IPR010259">
    <property type="entry name" value="S8pro/Inhibitor_I9"/>
</dbReference>